<gene>
    <name evidence="1" type="ORF">MANES_15G160300</name>
</gene>
<accession>A0A2C9UGP0</accession>
<evidence type="ECO:0000313" key="1">
    <source>
        <dbReference type="EMBL" id="OAY29637.1"/>
    </source>
</evidence>
<name>A0A2C9UGP0_MANES</name>
<proteinExistence type="predicted"/>
<dbReference type="EMBL" id="CM004401">
    <property type="protein sequence ID" value="OAY29637.1"/>
    <property type="molecule type" value="Genomic_DNA"/>
</dbReference>
<dbReference type="AlphaFoldDB" id="A0A2C9UGP0"/>
<sequence>MTDPFKFIEGDSSSAIQGIKGISSFLLIREIVFNISLLARYQ</sequence>
<protein>
    <submittedName>
        <fullName evidence="1">Uncharacterized protein</fullName>
    </submittedName>
</protein>
<reference evidence="1" key="1">
    <citation type="submission" date="2016-02" db="EMBL/GenBank/DDBJ databases">
        <title>WGS assembly of Manihot esculenta.</title>
        <authorList>
            <person name="Bredeson J.V."/>
            <person name="Prochnik S.E."/>
            <person name="Lyons J.B."/>
            <person name="Schmutz J."/>
            <person name="Grimwood J."/>
            <person name="Vrebalov J."/>
            <person name="Bart R.S."/>
            <person name="Amuge T."/>
            <person name="Ferguson M.E."/>
            <person name="Green R."/>
            <person name="Putnam N."/>
            <person name="Stites J."/>
            <person name="Rounsley S."/>
            <person name="Rokhsar D.S."/>
        </authorList>
    </citation>
    <scope>NUCLEOTIDE SEQUENCE [LARGE SCALE GENOMIC DNA]</scope>
    <source>
        <tissue evidence="1">Leaf</tissue>
    </source>
</reference>
<organism evidence="1">
    <name type="scientific">Manihot esculenta</name>
    <name type="common">Cassava</name>
    <name type="synonym">Jatropha manihot</name>
    <dbReference type="NCBI Taxonomy" id="3983"/>
    <lineage>
        <taxon>Eukaryota</taxon>
        <taxon>Viridiplantae</taxon>
        <taxon>Streptophyta</taxon>
        <taxon>Embryophyta</taxon>
        <taxon>Tracheophyta</taxon>
        <taxon>Spermatophyta</taxon>
        <taxon>Magnoliopsida</taxon>
        <taxon>eudicotyledons</taxon>
        <taxon>Gunneridae</taxon>
        <taxon>Pentapetalae</taxon>
        <taxon>rosids</taxon>
        <taxon>fabids</taxon>
        <taxon>Malpighiales</taxon>
        <taxon>Euphorbiaceae</taxon>
        <taxon>Crotonoideae</taxon>
        <taxon>Manihoteae</taxon>
        <taxon>Manihot</taxon>
    </lineage>
</organism>